<gene>
    <name evidence="3" type="ORF">F3Y22_tig00111650pilonHSYRG00041</name>
</gene>
<dbReference type="GO" id="GO:0004523">
    <property type="term" value="F:RNA-DNA hybrid ribonuclease activity"/>
    <property type="evidence" value="ECO:0007669"/>
    <property type="project" value="InterPro"/>
</dbReference>
<evidence type="ECO:0000313" key="3">
    <source>
        <dbReference type="EMBL" id="KAE8675625.1"/>
    </source>
</evidence>
<comment type="caution">
    <text evidence="3">The sequence shown here is derived from an EMBL/GenBank/DDBJ whole genome shotgun (WGS) entry which is preliminary data.</text>
</comment>
<evidence type="ECO:0000313" key="4">
    <source>
        <dbReference type="Proteomes" id="UP000436088"/>
    </source>
</evidence>
<dbReference type="CDD" id="cd06222">
    <property type="entry name" value="RNase_H_like"/>
    <property type="match status" value="1"/>
</dbReference>
<feature type="domain" description="Reverse transcriptase zinc-binding" evidence="2">
    <location>
        <begin position="294"/>
        <end position="366"/>
    </location>
</feature>
<name>A0A6A2Y495_HIBSY</name>
<dbReference type="EMBL" id="VEPZ02001395">
    <property type="protein sequence ID" value="KAE8675625.1"/>
    <property type="molecule type" value="Genomic_DNA"/>
</dbReference>
<evidence type="ECO:0000259" key="2">
    <source>
        <dbReference type="Pfam" id="PF13966"/>
    </source>
</evidence>
<accession>A0A6A2Y495</accession>
<dbReference type="Pfam" id="PF13456">
    <property type="entry name" value="RVT_3"/>
    <property type="match status" value="1"/>
</dbReference>
<dbReference type="Pfam" id="PF13966">
    <property type="entry name" value="zf-RVT"/>
    <property type="match status" value="1"/>
</dbReference>
<evidence type="ECO:0000259" key="1">
    <source>
        <dbReference type="Pfam" id="PF13456"/>
    </source>
</evidence>
<organism evidence="3 4">
    <name type="scientific">Hibiscus syriacus</name>
    <name type="common">Rose of Sharon</name>
    <dbReference type="NCBI Taxonomy" id="106335"/>
    <lineage>
        <taxon>Eukaryota</taxon>
        <taxon>Viridiplantae</taxon>
        <taxon>Streptophyta</taxon>
        <taxon>Embryophyta</taxon>
        <taxon>Tracheophyta</taxon>
        <taxon>Spermatophyta</taxon>
        <taxon>Magnoliopsida</taxon>
        <taxon>eudicotyledons</taxon>
        <taxon>Gunneridae</taxon>
        <taxon>Pentapetalae</taxon>
        <taxon>rosids</taxon>
        <taxon>malvids</taxon>
        <taxon>Malvales</taxon>
        <taxon>Malvaceae</taxon>
        <taxon>Malvoideae</taxon>
        <taxon>Hibiscus</taxon>
    </lineage>
</organism>
<dbReference type="AlphaFoldDB" id="A0A6A2Y495"/>
<dbReference type="PANTHER" id="PTHR36617:SF5">
    <property type="entry name" value="OS05G0421675 PROTEIN"/>
    <property type="match status" value="1"/>
</dbReference>
<feature type="domain" description="RNase H type-1" evidence="1">
    <location>
        <begin position="120"/>
        <end position="179"/>
    </location>
</feature>
<dbReference type="Proteomes" id="UP000436088">
    <property type="component" value="Unassembled WGS sequence"/>
</dbReference>
<reference evidence="3" key="1">
    <citation type="submission" date="2019-09" db="EMBL/GenBank/DDBJ databases">
        <title>Draft genome information of white flower Hibiscus syriacus.</title>
        <authorList>
            <person name="Kim Y.-M."/>
        </authorList>
    </citation>
    <scope>NUCLEOTIDE SEQUENCE [LARGE SCALE GENOMIC DNA]</scope>
    <source>
        <strain evidence="3">YM2019G1</strain>
    </source>
</reference>
<dbReference type="InterPro" id="IPR026960">
    <property type="entry name" value="RVT-Znf"/>
</dbReference>
<proteinExistence type="predicted"/>
<dbReference type="PANTHER" id="PTHR36617">
    <property type="entry name" value="PROTEIN, PUTATIVE-RELATED"/>
    <property type="match status" value="1"/>
</dbReference>
<evidence type="ECO:0008006" key="5">
    <source>
        <dbReference type="Google" id="ProtNLM"/>
    </source>
</evidence>
<dbReference type="GO" id="GO:0003676">
    <property type="term" value="F:nucleic acid binding"/>
    <property type="evidence" value="ECO:0007669"/>
    <property type="project" value="InterPro"/>
</dbReference>
<dbReference type="InterPro" id="IPR044730">
    <property type="entry name" value="RNase_H-like_dom_plant"/>
</dbReference>
<protein>
    <recommendedName>
        <fullName evidence="5">Reverse transcriptase zinc-binding domain-containing protein</fullName>
    </recommendedName>
</protein>
<keyword evidence="4" id="KW-1185">Reference proteome</keyword>
<dbReference type="InterPro" id="IPR002156">
    <property type="entry name" value="RNaseH_domain"/>
</dbReference>
<sequence>MEIKLFGMISTNGTYEVYSSRVVTYSVIRVMEPKLMVLIVATISKEKGGGHISNNDECQICGREPNDVDQVLRRCRMAAAVCCLAEEIVTTKASMARSTSILMVDPMVWAIRSLDTRSLGKCSVLVVELWAIHEILSHAWRLRYRHVEMETDCLEAIRVCNKTSDALANNALRNIVNLASNEDDPFSSNVKCVVGEGQNIAFWDNAVPYLREAFPRIYNVAVKKQGMVCDFGSRSNRLWTWNIEVRRVVFEWEVHIWNAFMSTISNAVRNASAADCVRWVASPDGLFTPRSFCWLVSSAEAVSDPIWKILWSNLAPHKVEAFLWKLVQNRIPTFEELAKRGVPIADSAKNAVVFNNKAFSGDQIFVLALLRIGFWKANGRFSSTIWQTCRAALLRLSPNSCTVPLIYLLLCANVVFSCWDVLLCCWLLIGCVFFDGVMSVCLEALVVRAMNDACVYLAVVAYSRRDSLVPRM</sequence>